<name>A0ABP9TFH1_9MICC</name>
<evidence type="ECO:0008006" key="3">
    <source>
        <dbReference type="Google" id="ProtNLM"/>
    </source>
</evidence>
<accession>A0ABP9TFH1</accession>
<proteinExistence type="predicted"/>
<evidence type="ECO:0000313" key="1">
    <source>
        <dbReference type="EMBL" id="GAA5225734.1"/>
    </source>
</evidence>
<sequence length="116" mass="12692">MTRPTLWAPADIEVMRTFNLELTLHVFAAGAHQRIHTHDIGAVHRLLRIAPRPGSGGSVGRVNFLNGAIALPADPSLGAGLRYFSFTTEPLSPCRFERNESLARDFEALTADLQLS</sequence>
<dbReference type="Proteomes" id="UP001501257">
    <property type="component" value="Unassembled WGS sequence"/>
</dbReference>
<dbReference type="RefSeq" id="WP_210101867.1">
    <property type="nucleotide sequence ID" value="NZ_BAABLK010000005.1"/>
</dbReference>
<comment type="caution">
    <text evidence="1">The sequence shown here is derived from an EMBL/GenBank/DDBJ whole genome shotgun (WGS) entry which is preliminary data.</text>
</comment>
<protein>
    <recommendedName>
        <fullName evidence="3">AraC family transcriptional regulator</fullName>
    </recommendedName>
</protein>
<gene>
    <name evidence="1" type="ORF">GCM10025778_02640</name>
</gene>
<reference evidence="2" key="1">
    <citation type="journal article" date="2019" name="Int. J. Syst. Evol. Microbiol.">
        <title>The Global Catalogue of Microorganisms (GCM) 10K type strain sequencing project: providing services to taxonomists for standard genome sequencing and annotation.</title>
        <authorList>
            <consortium name="The Broad Institute Genomics Platform"/>
            <consortium name="The Broad Institute Genome Sequencing Center for Infectious Disease"/>
            <person name="Wu L."/>
            <person name="Ma J."/>
        </authorList>
    </citation>
    <scope>NUCLEOTIDE SEQUENCE [LARGE SCALE GENOMIC DNA]</scope>
    <source>
        <strain evidence="2">JCM 18952</strain>
    </source>
</reference>
<evidence type="ECO:0000313" key="2">
    <source>
        <dbReference type="Proteomes" id="UP001501257"/>
    </source>
</evidence>
<keyword evidence="2" id="KW-1185">Reference proteome</keyword>
<organism evidence="1 2">
    <name type="scientific">Paeniglutamicibacter antarcticus</name>
    <dbReference type="NCBI Taxonomy" id="494023"/>
    <lineage>
        <taxon>Bacteria</taxon>
        <taxon>Bacillati</taxon>
        <taxon>Actinomycetota</taxon>
        <taxon>Actinomycetes</taxon>
        <taxon>Micrococcales</taxon>
        <taxon>Micrococcaceae</taxon>
        <taxon>Paeniglutamicibacter</taxon>
    </lineage>
</organism>
<dbReference type="EMBL" id="BAABLK010000005">
    <property type="protein sequence ID" value="GAA5225734.1"/>
    <property type="molecule type" value="Genomic_DNA"/>
</dbReference>